<accession>A0A1Y0E9G8</accession>
<evidence type="ECO:0000313" key="2">
    <source>
        <dbReference type="Proteomes" id="UP000195273"/>
    </source>
</evidence>
<dbReference type="AlphaFoldDB" id="A0A1Y0E9G8"/>
<evidence type="ECO:0000313" key="1">
    <source>
        <dbReference type="EMBL" id="ARU00203.1"/>
    </source>
</evidence>
<dbReference type="EMBL" id="CP021431">
    <property type="protein sequence ID" value="ARU00203.1"/>
    <property type="molecule type" value="Genomic_DNA"/>
</dbReference>
<proteinExistence type="predicted"/>
<sequence length="70" mass="8009">MVALSANTHTLLDGAVKVYLRGNSKRWQATFKIGEHWVRISTGKRDLEEAQTAARDQYLQYRVLNSFPSN</sequence>
<dbReference type="RefSeq" id="WP_087206461.1">
    <property type="nucleotide sequence ID" value="NZ_CP021431.1"/>
</dbReference>
<protein>
    <submittedName>
        <fullName evidence="1">Integrase</fullName>
    </submittedName>
</protein>
<organism evidence="1 2">
    <name type="scientific">Yoonia vestfoldensis</name>
    <dbReference type="NCBI Taxonomy" id="245188"/>
    <lineage>
        <taxon>Bacteria</taxon>
        <taxon>Pseudomonadati</taxon>
        <taxon>Pseudomonadota</taxon>
        <taxon>Alphaproteobacteria</taxon>
        <taxon>Rhodobacterales</taxon>
        <taxon>Paracoccaceae</taxon>
        <taxon>Yoonia</taxon>
    </lineage>
</organism>
<name>A0A1Y0E9G8_9RHOB</name>
<keyword evidence="2" id="KW-1185">Reference proteome</keyword>
<dbReference type="KEGG" id="lvs:LOKVESSMR4R_00870"/>
<reference evidence="1 2" key="1">
    <citation type="submission" date="2017-05" db="EMBL/GenBank/DDBJ databases">
        <title>Genome Sequence of Loktanella vestfoldensis Strain SMR4r Isolated from a Culture of the Diatom Skeletonema marinoi.</title>
        <authorList>
            <person name="Topel M."/>
            <person name="Pinder M.I.M."/>
            <person name="Johansson O.N."/>
            <person name="Kourtchenko O."/>
            <person name="Godhe A."/>
            <person name="Clarke A.K."/>
        </authorList>
    </citation>
    <scope>NUCLEOTIDE SEQUENCE [LARGE SCALE GENOMIC DNA]</scope>
    <source>
        <strain evidence="1 2">SMR4r</strain>
    </source>
</reference>
<dbReference type="Proteomes" id="UP000195273">
    <property type="component" value="Chromosome"/>
</dbReference>
<gene>
    <name evidence="1" type="ORF">LOKVESSMR4R_00870</name>
</gene>